<proteinExistence type="predicted"/>
<gene>
    <name evidence="2" type="ORF">ABK905_20095</name>
</gene>
<dbReference type="Gene3D" id="3.30.390.10">
    <property type="entry name" value="Enolase-like, N-terminal domain"/>
    <property type="match status" value="1"/>
</dbReference>
<dbReference type="InterPro" id="IPR029017">
    <property type="entry name" value="Enolase-like_N"/>
</dbReference>
<dbReference type="SUPFAM" id="SSF54826">
    <property type="entry name" value="Enolase N-terminal domain-like"/>
    <property type="match status" value="1"/>
</dbReference>
<organism evidence="2">
    <name type="scientific">Acerihabitans sp. KWT182</name>
    <dbReference type="NCBI Taxonomy" id="3157919"/>
    <lineage>
        <taxon>Bacteria</taxon>
        <taxon>Pseudomonadati</taxon>
        <taxon>Pseudomonadota</taxon>
        <taxon>Gammaproteobacteria</taxon>
        <taxon>Enterobacterales</taxon>
        <taxon>Pectobacteriaceae</taxon>
        <taxon>Acerihabitans</taxon>
    </lineage>
</organism>
<dbReference type="EMBL" id="CP157947">
    <property type="protein sequence ID" value="XBS68844.1"/>
    <property type="molecule type" value="Genomic_DNA"/>
</dbReference>
<evidence type="ECO:0000313" key="2">
    <source>
        <dbReference type="EMBL" id="XBS68844.1"/>
    </source>
</evidence>
<dbReference type="Pfam" id="PF02746">
    <property type="entry name" value="MR_MLE_N"/>
    <property type="match status" value="1"/>
</dbReference>
<dbReference type="InterPro" id="IPR013341">
    <property type="entry name" value="Mandelate_racemase_N_dom"/>
</dbReference>
<reference evidence="2" key="1">
    <citation type="submission" date="2024-06" db="EMBL/GenBank/DDBJ databases">
        <authorList>
            <person name="Coelho C."/>
            <person name="Bento M."/>
            <person name="Garcia E."/>
            <person name="Camelo A."/>
            <person name="Brandao I."/>
            <person name="Espirito Santo C."/>
            <person name="Trovao J."/>
            <person name="Verissimo A."/>
            <person name="Costa J."/>
            <person name="Tiago I."/>
        </authorList>
    </citation>
    <scope>NUCLEOTIDE SEQUENCE</scope>
    <source>
        <strain evidence="2">KWT182</strain>
    </source>
</reference>
<protein>
    <recommendedName>
        <fullName evidence="1">Mandelate racemase/muconate lactonizing enzyme N-terminal domain-containing protein</fullName>
    </recommendedName>
</protein>
<sequence length="105" mass="11994">MKISDIKVIPLRYTYENPIGDALSTINARQALLIKIETDSGIYGMGEAFTYGNPLEVTKSIIDKQFSPLLINEDPLNIEWIWNKLFLVQRGTREKRLSHGGNERD</sequence>
<feature type="domain" description="Mandelate racemase/muconate lactonizing enzyme N-terminal" evidence="1">
    <location>
        <begin position="8"/>
        <end position="84"/>
    </location>
</feature>
<accession>A0AAU7Q6S6</accession>
<name>A0AAU7Q6S6_9GAMM</name>
<evidence type="ECO:0000259" key="1">
    <source>
        <dbReference type="Pfam" id="PF02746"/>
    </source>
</evidence>
<dbReference type="AlphaFoldDB" id="A0AAU7Q6S6"/>